<dbReference type="Gramene" id="OIW01863">
    <property type="protein sequence ID" value="OIW01863"/>
    <property type="gene ID" value="TanjilG_07158"/>
</dbReference>
<evidence type="ECO:0000256" key="5">
    <source>
        <dbReference type="ARBA" id="ARBA00022759"/>
    </source>
</evidence>
<evidence type="ECO:0000313" key="10">
    <source>
        <dbReference type="Proteomes" id="UP000188354"/>
    </source>
</evidence>
<evidence type="ECO:0000259" key="8">
    <source>
        <dbReference type="Pfam" id="PF00078"/>
    </source>
</evidence>
<dbReference type="InterPro" id="IPR000477">
    <property type="entry name" value="RT_dom"/>
</dbReference>
<feature type="domain" description="Reverse transcriptase" evidence="8">
    <location>
        <begin position="232"/>
        <end position="341"/>
    </location>
</feature>
<proteinExistence type="predicted"/>
<dbReference type="Pfam" id="PF08284">
    <property type="entry name" value="RVP_2"/>
    <property type="match status" value="1"/>
</dbReference>
<dbReference type="PANTHER" id="PTHR24559:SF434">
    <property type="entry name" value="RNA-DIRECTED DNA POLYMERASE HOMOLOG"/>
    <property type="match status" value="1"/>
</dbReference>
<gene>
    <name evidence="9" type="ORF">TanjilG_07158</name>
</gene>
<dbReference type="Pfam" id="PF00078">
    <property type="entry name" value="RVT_1"/>
    <property type="match status" value="1"/>
</dbReference>
<dbReference type="CDD" id="cd01647">
    <property type="entry name" value="RT_LTR"/>
    <property type="match status" value="1"/>
</dbReference>
<keyword evidence="5" id="KW-0255">Endonuclease</keyword>
<keyword evidence="7" id="KW-0695">RNA-directed DNA polymerase</keyword>
<dbReference type="OMA" id="DENCHIS"/>
<evidence type="ECO:0000256" key="7">
    <source>
        <dbReference type="ARBA" id="ARBA00022918"/>
    </source>
</evidence>
<dbReference type="Proteomes" id="UP000188354">
    <property type="component" value="Chromosome LG11"/>
</dbReference>
<dbReference type="CDD" id="cd00303">
    <property type="entry name" value="retropepsin_like"/>
    <property type="match status" value="1"/>
</dbReference>
<dbReference type="PANTHER" id="PTHR24559">
    <property type="entry name" value="TRANSPOSON TY3-I GAG-POL POLYPROTEIN"/>
    <property type="match status" value="1"/>
</dbReference>
<dbReference type="Gene3D" id="3.10.10.10">
    <property type="entry name" value="HIV Type 1 Reverse Transcriptase, subunit A, domain 1"/>
    <property type="match status" value="1"/>
</dbReference>
<reference evidence="9 10" key="1">
    <citation type="journal article" date="2017" name="Plant Biotechnol. J.">
        <title>A comprehensive draft genome sequence for lupin (Lupinus angustifolius), an emerging health food: insights into plant-microbe interactions and legume evolution.</title>
        <authorList>
            <person name="Hane J.K."/>
            <person name="Ming Y."/>
            <person name="Kamphuis L.G."/>
            <person name="Nelson M.N."/>
            <person name="Garg G."/>
            <person name="Atkins C.A."/>
            <person name="Bayer P.E."/>
            <person name="Bravo A."/>
            <person name="Bringans S."/>
            <person name="Cannon S."/>
            <person name="Edwards D."/>
            <person name="Foley R."/>
            <person name="Gao L.L."/>
            <person name="Harrison M.J."/>
            <person name="Huang W."/>
            <person name="Hurgobin B."/>
            <person name="Li S."/>
            <person name="Liu C.W."/>
            <person name="McGrath A."/>
            <person name="Morahan G."/>
            <person name="Murray J."/>
            <person name="Weller J."/>
            <person name="Jian J."/>
            <person name="Singh K.B."/>
        </authorList>
    </citation>
    <scope>NUCLEOTIDE SEQUENCE [LARGE SCALE GENOMIC DNA]</scope>
    <source>
        <strain evidence="10">cv. Tanjil</strain>
        <tissue evidence="9">Whole plant</tissue>
    </source>
</reference>
<dbReference type="STRING" id="3871.A0A1J7GMW6"/>
<protein>
    <recommendedName>
        <fullName evidence="8">Reverse transcriptase domain-containing protein</fullName>
    </recommendedName>
</protein>
<dbReference type="FunFam" id="3.10.10.10:FF:000007">
    <property type="entry name" value="Retrovirus-related Pol polyprotein from transposon 17.6-like Protein"/>
    <property type="match status" value="1"/>
</dbReference>
<sequence>MQPRVAQFLQLPISPTPKFPVMVGNGERTYCTGLCKETPINLQQQLFTIPFYLLPIQRADVVLGIEWLSTLGPVTSDFSVPSMTFTHDHKPITLTGQHSHTPTLASFHQLRRLSNMDAIAYIFYITIYPQATMHTLAVPEPDTNNPITDLHPDIQTLLQDFDNVFTNPTGLPPPRPHDYKIILLPNQPPANVKPYRYPHSQKEAMATLLVDMLQQGIVTLSTSPFSSPVLLVRKKDGSCQFCVDYRNLNAITFKNRFPIPTIDELLDELAGASIFSKIDLQLGYHQIRLDPADTHKTAFRTADGHYEFLVMPFRLTNGPSTFQSAMNDLLRPFIRKFVLVFLMTY</sequence>
<keyword evidence="4" id="KW-0540">Nuclease</keyword>
<accession>A0A1J7GMW6</accession>
<dbReference type="GO" id="GO:0008233">
    <property type="term" value="F:peptidase activity"/>
    <property type="evidence" value="ECO:0007669"/>
    <property type="project" value="UniProtKB-KW"/>
</dbReference>
<evidence type="ECO:0000256" key="2">
    <source>
        <dbReference type="ARBA" id="ARBA00022679"/>
    </source>
</evidence>
<evidence type="ECO:0000256" key="4">
    <source>
        <dbReference type="ARBA" id="ARBA00022722"/>
    </source>
</evidence>
<dbReference type="Gene3D" id="3.30.70.270">
    <property type="match status" value="1"/>
</dbReference>
<dbReference type="InterPro" id="IPR021109">
    <property type="entry name" value="Peptidase_aspartic_dom_sf"/>
</dbReference>
<dbReference type="SUPFAM" id="SSF56672">
    <property type="entry name" value="DNA/RNA polymerases"/>
    <property type="match status" value="1"/>
</dbReference>
<evidence type="ECO:0000256" key="1">
    <source>
        <dbReference type="ARBA" id="ARBA00022670"/>
    </source>
</evidence>
<dbReference type="InterPro" id="IPR043128">
    <property type="entry name" value="Rev_trsase/Diguanyl_cyclase"/>
</dbReference>
<organism evidence="9 10">
    <name type="scientific">Lupinus angustifolius</name>
    <name type="common">Narrow-leaved blue lupine</name>
    <dbReference type="NCBI Taxonomy" id="3871"/>
    <lineage>
        <taxon>Eukaryota</taxon>
        <taxon>Viridiplantae</taxon>
        <taxon>Streptophyta</taxon>
        <taxon>Embryophyta</taxon>
        <taxon>Tracheophyta</taxon>
        <taxon>Spermatophyta</taxon>
        <taxon>Magnoliopsida</taxon>
        <taxon>eudicotyledons</taxon>
        <taxon>Gunneridae</taxon>
        <taxon>Pentapetalae</taxon>
        <taxon>rosids</taxon>
        <taxon>fabids</taxon>
        <taxon>Fabales</taxon>
        <taxon>Fabaceae</taxon>
        <taxon>Papilionoideae</taxon>
        <taxon>50 kb inversion clade</taxon>
        <taxon>genistoids sensu lato</taxon>
        <taxon>core genistoids</taxon>
        <taxon>Genisteae</taxon>
        <taxon>Lupinus</taxon>
    </lineage>
</organism>
<dbReference type="InterPro" id="IPR053134">
    <property type="entry name" value="RNA-dir_DNA_polymerase"/>
</dbReference>
<dbReference type="GO" id="GO:0006508">
    <property type="term" value="P:proteolysis"/>
    <property type="evidence" value="ECO:0007669"/>
    <property type="project" value="UniProtKB-KW"/>
</dbReference>
<dbReference type="GO" id="GO:0003964">
    <property type="term" value="F:RNA-directed DNA polymerase activity"/>
    <property type="evidence" value="ECO:0007669"/>
    <property type="project" value="UniProtKB-KW"/>
</dbReference>
<dbReference type="AlphaFoldDB" id="A0A1J7GMW6"/>
<dbReference type="InterPro" id="IPR043502">
    <property type="entry name" value="DNA/RNA_pol_sf"/>
</dbReference>
<name>A0A1J7GMW6_LUPAN</name>
<dbReference type="GO" id="GO:0004519">
    <property type="term" value="F:endonuclease activity"/>
    <property type="evidence" value="ECO:0007669"/>
    <property type="project" value="UniProtKB-KW"/>
</dbReference>
<keyword evidence="6" id="KW-0378">Hydrolase</keyword>
<keyword evidence="2" id="KW-0808">Transferase</keyword>
<evidence type="ECO:0000256" key="3">
    <source>
        <dbReference type="ARBA" id="ARBA00022695"/>
    </source>
</evidence>
<dbReference type="Gene3D" id="2.40.70.10">
    <property type="entry name" value="Acid Proteases"/>
    <property type="match status" value="1"/>
</dbReference>
<evidence type="ECO:0000313" key="9">
    <source>
        <dbReference type="EMBL" id="OIW01863.1"/>
    </source>
</evidence>
<keyword evidence="10" id="KW-1185">Reference proteome</keyword>
<evidence type="ECO:0000256" key="6">
    <source>
        <dbReference type="ARBA" id="ARBA00022801"/>
    </source>
</evidence>
<keyword evidence="3" id="KW-0548">Nucleotidyltransferase</keyword>
<dbReference type="EMBL" id="CM007371">
    <property type="protein sequence ID" value="OIW01863.1"/>
    <property type="molecule type" value="Genomic_DNA"/>
</dbReference>
<keyword evidence="1" id="KW-0645">Protease</keyword>